<dbReference type="SUPFAM" id="SSF48695">
    <property type="entry name" value="Multiheme cytochromes"/>
    <property type="match status" value="1"/>
</dbReference>
<accession>A0A437K0M4</accession>
<feature type="chain" id="PRO_5019514006" description="Cytochrome c domain-containing protein" evidence="1">
    <location>
        <begin position="25"/>
        <end position="163"/>
    </location>
</feature>
<organism evidence="2 3">
    <name type="scientific">Rubrivivax albus</name>
    <dbReference type="NCBI Taxonomy" id="2499835"/>
    <lineage>
        <taxon>Bacteria</taxon>
        <taxon>Pseudomonadati</taxon>
        <taxon>Pseudomonadota</taxon>
        <taxon>Betaproteobacteria</taxon>
        <taxon>Burkholderiales</taxon>
        <taxon>Sphaerotilaceae</taxon>
        <taxon>Rubrivivax</taxon>
    </lineage>
</organism>
<dbReference type="EMBL" id="SACT01000001">
    <property type="protein sequence ID" value="RVT53916.1"/>
    <property type="molecule type" value="Genomic_DNA"/>
</dbReference>
<name>A0A437K0M4_9BURK</name>
<proteinExistence type="predicted"/>
<dbReference type="RefSeq" id="WP_128195567.1">
    <property type="nucleotide sequence ID" value="NZ_SACT01000001.1"/>
</dbReference>
<evidence type="ECO:0000256" key="1">
    <source>
        <dbReference type="SAM" id="SignalP"/>
    </source>
</evidence>
<keyword evidence="3" id="KW-1185">Reference proteome</keyword>
<feature type="signal peptide" evidence="1">
    <location>
        <begin position="1"/>
        <end position="24"/>
    </location>
</feature>
<dbReference type="OrthoDB" id="9153648at2"/>
<reference evidence="2 3" key="1">
    <citation type="submission" date="2019-01" db="EMBL/GenBank/DDBJ databases">
        <authorList>
            <person name="Chen W.-M."/>
        </authorList>
    </citation>
    <scope>NUCLEOTIDE SEQUENCE [LARGE SCALE GENOMIC DNA]</scope>
    <source>
        <strain evidence="2 3">ICH-3</strain>
    </source>
</reference>
<evidence type="ECO:0000313" key="2">
    <source>
        <dbReference type="EMBL" id="RVT53916.1"/>
    </source>
</evidence>
<evidence type="ECO:0008006" key="4">
    <source>
        <dbReference type="Google" id="ProtNLM"/>
    </source>
</evidence>
<gene>
    <name evidence="2" type="ORF">ENE75_03270</name>
</gene>
<comment type="caution">
    <text evidence="2">The sequence shown here is derived from an EMBL/GenBank/DDBJ whole genome shotgun (WGS) entry which is preliminary data.</text>
</comment>
<dbReference type="Proteomes" id="UP000288178">
    <property type="component" value="Unassembled WGS sequence"/>
</dbReference>
<dbReference type="AlphaFoldDB" id="A0A437K0M4"/>
<evidence type="ECO:0000313" key="3">
    <source>
        <dbReference type="Proteomes" id="UP000288178"/>
    </source>
</evidence>
<sequence>MRLAGLVGLAWAALLVAAPEPAAAIDLHAYWDDRCQSCHGDAGPFARRTLVLRDGRLVGRHHVDDLATFLRSHVLADDLVTPVTAMLAAQVATPPRYAEHCRSCHGAAAAFVRGSLVDRDGVLVARASGRPVADVLTRHGGLAPADQAVVVQTLARVRREVGG</sequence>
<keyword evidence="1" id="KW-0732">Signal</keyword>
<dbReference type="InterPro" id="IPR036280">
    <property type="entry name" value="Multihaem_cyt_sf"/>
</dbReference>
<protein>
    <recommendedName>
        <fullName evidence="4">Cytochrome c domain-containing protein</fullName>
    </recommendedName>
</protein>